<protein>
    <submittedName>
        <fullName evidence="6">Helix-turn-helix transcriptional regulator</fullName>
    </submittedName>
</protein>
<dbReference type="FunFam" id="1.10.10.60:FF:000132">
    <property type="entry name" value="AraC family transcriptional regulator"/>
    <property type="match status" value="1"/>
</dbReference>
<dbReference type="InterPro" id="IPR018060">
    <property type="entry name" value="HTH_AraC"/>
</dbReference>
<dbReference type="PANTHER" id="PTHR11019:SF199">
    <property type="entry name" value="HTH-TYPE TRANSCRIPTIONAL REGULATOR NIMR"/>
    <property type="match status" value="1"/>
</dbReference>
<proteinExistence type="predicted"/>
<dbReference type="PANTHER" id="PTHR11019">
    <property type="entry name" value="HTH-TYPE TRANSCRIPTIONAL REGULATOR NIMR"/>
    <property type="match status" value="1"/>
</dbReference>
<evidence type="ECO:0000313" key="7">
    <source>
        <dbReference type="Proteomes" id="UP000544134"/>
    </source>
</evidence>
<dbReference type="Proteomes" id="UP000544134">
    <property type="component" value="Unassembled WGS sequence"/>
</dbReference>
<sequence>MSRFTIEAVAVDHAAGVEITHHEHDSGQLSIVLRGTMMIMAEEGWWLAPPGLAVWVPSQVVHGARYSESSSLIHIRFSPVLAAPLPARCKPIVVSDLLRELAREAVRLTSTDGKASTLDLVARLMVVQARQPARGPGLFVPNGHDRRLQHAIDILCKDPGSNINLDELALLAHTSSRTLARLFHTETGMTFGRWREHLRIVCAVDRLSRGYSITQTALELGYQSASSFTTLFTRLLGAPPRRYMQLMRERDGAAVEPQSPAKGCSPAA</sequence>
<evidence type="ECO:0000313" key="6">
    <source>
        <dbReference type="EMBL" id="NMM02048.1"/>
    </source>
</evidence>
<evidence type="ECO:0000256" key="3">
    <source>
        <dbReference type="ARBA" id="ARBA00023125"/>
    </source>
</evidence>
<evidence type="ECO:0000259" key="5">
    <source>
        <dbReference type="PROSITE" id="PS01124"/>
    </source>
</evidence>
<dbReference type="InterPro" id="IPR018062">
    <property type="entry name" value="HTH_AraC-typ_CS"/>
</dbReference>
<evidence type="ECO:0000256" key="1">
    <source>
        <dbReference type="ARBA" id="ARBA00022491"/>
    </source>
</evidence>
<dbReference type="SUPFAM" id="SSF46689">
    <property type="entry name" value="Homeodomain-like"/>
    <property type="match status" value="2"/>
</dbReference>
<dbReference type="InterPro" id="IPR009057">
    <property type="entry name" value="Homeodomain-like_sf"/>
</dbReference>
<evidence type="ECO:0000256" key="2">
    <source>
        <dbReference type="ARBA" id="ARBA00023015"/>
    </source>
</evidence>
<evidence type="ECO:0000256" key="4">
    <source>
        <dbReference type="ARBA" id="ARBA00023163"/>
    </source>
</evidence>
<dbReference type="SMART" id="SM00342">
    <property type="entry name" value="HTH_ARAC"/>
    <property type="match status" value="1"/>
</dbReference>
<comment type="caution">
    <text evidence="6">The sequence shown here is derived from an EMBL/GenBank/DDBJ whole genome shotgun (WGS) entry which is preliminary data.</text>
</comment>
<dbReference type="InterPro" id="IPR014710">
    <property type="entry name" value="RmlC-like_jellyroll"/>
</dbReference>
<dbReference type="RefSeq" id="WP_169488868.1">
    <property type="nucleotide sequence ID" value="NZ_JABBGJ010000036.1"/>
</dbReference>
<dbReference type="SUPFAM" id="SSF51182">
    <property type="entry name" value="RmlC-like cupins"/>
    <property type="match status" value="1"/>
</dbReference>
<dbReference type="InterPro" id="IPR011051">
    <property type="entry name" value="RmlC_Cupin_sf"/>
</dbReference>
<keyword evidence="7" id="KW-1185">Reference proteome</keyword>
<feature type="domain" description="HTH araC/xylS-type" evidence="5">
    <location>
        <begin position="149"/>
        <end position="246"/>
    </location>
</feature>
<name>A0A848II41_9BURK</name>
<dbReference type="Pfam" id="PF02311">
    <property type="entry name" value="AraC_binding"/>
    <property type="match status" value="1"/>
</dbReference>
<dbReference type="PROSITE" id="PS00041">
    <property type="entry name" value="HTH_ARAC_FAMILY_1"/>
    <property type="match status" value="1"/>
</dbReference>
<gene>
    <name evidence="6" type="ORF">HHL24_29480</name>
</gene>
<accession>A0A848II41</accession>
<keyword evidence="1" id="KW-0678">Repressor</keyword>
<dbReference type="PROSITE" id="PS01124">
    <property type="entry name" value="HTH_ARAC_FAMILY_2"/>
    <property type="match status" value="1"/>
</dbReference>
<dbReference type="CDD" id="cd06124">
    <property type="entry name" value="cupin_NimR-like_N"/>
    <property type="match status" value="1"/>
</dbReference>
<dbReference type="InterPro" id="IPR003313">
    <property type="entry name" value="AraC-bd"/>
</dbReference>
<dbReference type="Pfam" id="PF12833">
    <property type="entry name" value="HTH_18"/>
    <property type="match status" value="1"/>
</dbReference>
<reference evidence="6 7" key="1">
    <citation type="submission" date="2020-04" db="EMBL/GenBank/DDBJ databases">
        <title>Paraburkholderia sp. RP-4-7 isolated from soil.</title>
        <authorList>
            <person name="Dahal R.H."/>
        </authorList>
    </citation>
    <scope>NUCLEOTIDE SEQUENCE [LARGE SCALE GENOMIC DNA]</scope>
    <source>
        <strain evidence="6 7">RP-4-7</strain>
    </source>
</reference>
<dbReference type="AlphaFoldDB" id="A0A848II41"/>
<dbReference type="GO" id="GO:0003700">
    <property type="term" value="F:DNA-binding transcription factor activity"/>
    <property type="evidence" value="ECO:0007669"/>
    <property type="project" value="InterPro"/>
</dbReference>
<dbReference type="Gene3D" id="2.60.120.10">
    <property type="entry name" value="Jelly Rolls"/>
    <property type="match status" value="1"/>
</dbReference>
<keyword evidence="2" id="KW-0805">Transcription regulation</keyword>
<keyword evidence="4" id="KW-0804">Transcription</keyword>
<dbReference type="Gene3D" id="1.10.10.60">
    <property type="entry name" value="Homeodomain-like"/>
    <property type="match status" value="2"/>
</dbReference>
<dbReference type="EMBL" id="JABBGJ010000036">
    <property type="protein sequence ID" value="NMM02048.1"/>
    <property type="molecule type" value="Genomic_DNA"/>
</dbReference>
<organism evidence="6 7">
    <name type="scientific">Paraburkholderia polaris</name>
    <dbReference type="NCBI Taxonomy" id="2728848"/>
    <lineage>
        <taxon>Bacteria</taxon>
        <taxon>Pseudomonadati</taxon>
        <taxon>Pseudomonadota</taxon>
        <taxon>Betaproteobacteria</taxon>
        <taxon>Burkholderiales</taxon>
        <taxon>Burkholderiaceae</taxon>
        <taxon>Paraburkholderia</taxon>
    </lineage>
</organism>
<keyword evidence="3" id="KW-0238">DNA-binding</keyword>
<dbReference type="GO" id="GO:0043565">
    <property type="term" value="F:sequence-specific DNA binding"/>
    <property type="evidence" value="ECO:0007669"/>
    <property type="project" value="InterPro"/>
</dbReference>